<name>A0A180GJW5_PUCT1</name>
<feature type="region of interest" description="Disordered" evidence="1">
    <location>
        <begin position="305"/>
        <end position="343"/>
    </location>
</feature>
<evidence type="ECO:0000313" key="2">
    <source>
        <dbReference type="EMBL" id="OAV92891.1"/>
    </source>
</evidence>
<reference evidence="2" key="2">
    <citation type="submission" date="2016-05" db="EMBL/GenBank/DDBJ databases">
        <title>Comparative analysis highlights variable genome content of wheat rusts and divergence of the mating loci.</title>
        <authorList>
            <person name="Cuomo C.A."/>
            <person name="Bakkeren G."/>
            <person name="Szabo L."/>
            <person name="Khalil H."/>
            <person name="Joly D."/>
            <person name="Goldberg J."/>
            <person name="Young S."/>
            <person name="Zeng Q."/>
            <person name="Fellers J."/>
        </authorList>
    </citation>
    <scope>NUCLEOTIDE SEQUENCE [LARGE SCALE GENOMIC DNA]</scope>
    <source>
        <strain evidence="2">1-1 BBBD Race 1</strain>
    </source>
</reference>
<dbReference type="PROSITE" id="PS51257">
    <property type="entry name" value="PROKAR_LIPOPROTEIN"/>
    <property type="match status" value="1"/>
</dbReference>
<reference evidence="3 4" key="3">
    <citation type="journal article" date="2017" name="G3 (Bethesda)">
        <title>Comparative analysis highlights variable genome content of wheat rusts and divergence of the mating loci.</title>
        <authorList>
            <person name="Cuomo C.A."/>
            <person name="Bakkeren G."/>
            <person name="Khalil H.B."/>
            <person name="Panwar V."/>
            <person name="Joly D."/>
            <person name="Linning R."/>
            <person name="Sakthikumar S."/>
            <person name="Song X."/>
            <person name="Adiconis X."/>
            <person name="Fan L."/>
            <person name="Goldberg J.M."/>
            <person name="Levin J.Z."/>
            <person name="Young S."/>
            <person name="Zeng Q."/>
            <person name="Anikster Y."/>
            <person name="Bruce M."/>
            <person name="Wang M."/>
            <person name="Yin C."/>
            <person name="McCallum B."/>
            <person name="Szabo L.J."/>
            <person name="Hulbert S."/>
            <person name="Chen X."/>
            <person name="Fellers J.P."/>
        </authorList>
    </citation>
    <scope>NUCLEOTIDE SEQUENCE</scope>
    <source>
        <strain evidence="4">Isolate 1-1 / race 1 (BBBD)</strain>
        <strain evidence="3">isolate 1-1 / race 1 (BBBD)</strain>
    </source>
</reference>
<dbReference type="EnsemblFungi" id="PTTG_27523-t43_1">
    <property type="protein sequence ID" value="PTTG_27523-t43_1-p1"/>
    <property type="gene ID" value="PTTG_27523"/>
</dbReference>
<sequence>MKQSVGKVHTLLQSCIGQIASGCKPVVEAAPSADDTIAGGLKIMCEKASHFRAGAQGTSNHPERVWESLIALMLMDYSVESQEKVEAASDIIATVPASAKRAAKQMVPKDKDVKELFKKMGKEYTGAQWGKFRQACLGSLAVFLAFGPAGWWGACVDTNKCNSKSCYGLLRLARMKINHVKANPPNHEGGSLFSEKPVWANIEMLVYQCFAELQYHVQNRYVTALDWAKFMNGWIKRIDETAVYQAALIDMAHEIALPSKSLSWEGVPALPIPLPANLSAAPTEYRWNWEEVVMAAIGLSPQARPAILGPKPSDHTLATKRPEKSKKAAPKVVSASTQASPAD</sequence>
<protein>
    <submittedName>
        <fullName evidence="2 3">Uncharacterized protein</fullName>
    </submittedName>
</protein>
<dbReference type="Proteomes" id="UP000005240">
    <property type="component" value="Unassembled WGS sequence"/>
</dbReference>
<reference evidence="2" key="1">
    <citation type="submission" date="2009-11" db="EMBL/GenBank/DDBJ databases">
        <authorList>
            <consortium name="The Broad Institute Genome Sequencing Platform"/>
            <person name="Ward D."/>
            <person name="Feldgarden M."/>
            <person name="Earl A."/>
            <person name="Young S.K."/>
            <person name="Zeng Q."/>
            <person name="Koehrsen M."/>
            <person name="Alvarado L."/>
            <person name="Berlin A."/>
            <person name="Bochicchio J."/>
            <person name="Borenstein D."/>
            <person name="Chapman S.B."/>
            <person name="Chen Z."/>
            <person name="Engels R."/>
            <person name="Freedman E."/>
            <person name="Gellesch M."/>
            <person name="Goldberg J."/>
            <person name="Griggs A."/>
            <person name="Gujja S."/>
            <person name="Heilman E."/>
            <person name="Heiman D."/>
            <person name="Hepburn T."/>
            <person name="Howarth C."/>
            <person name="Jen D."/>
            <person name="Larson L."/>
            <person name="Lewis B."/>
            <person name="Mehta T."/>
            <person name="Park D."/>
            <person name="Pearson M."/>
            <person name="Roberts A."/>
            <person name="Saif S."/>
            <person name="Shea T."/>
            <person name="Shenoy N."/>
            <person name="Sisk P."/>
            <person name="Stolte C."/>
            <person name="Sykes S."/>
            <person name="Thomson T."/>
            <person name="Walk T."/>
            <person name="White J."/>
            <person name="Yandava C."/>
            <person name="Izard J."/>
            <person name="Baranova O.V."/>
            <person name="Blanton J.M."/>
            <person name="Tanner A.C."/>
            <person name="Dewhirst F.E."/>
            <person name="Haas B."/>
            <person name="Nusbaum C."/>
            <person name="Birren B."/>
        </authorList>
    </citation>
    <scope>NUCLEOTIDE SEQUENCE [LARGE SCALE GENOMIC DNA]</scope>
    <source>
        <strain evidence="2">1-1 BBBD Race 1</strain>
    </source>
</reference>
<dbReference type="VEuPathDB" id="FungiDB:PTTG_27523"/>
<evidence type="ECO:0000313" key="4">
    <source>
        <dbReference type="Proteomes" id="UP000005240"/>
    </source>
</evidence>
<reference evidence="3" key="4">
    <citation type="submission" date="2025-05" db="UniProtKB">
        <authorList>
            <consortium name="EnsemblFungi"/>
        </authorList>
    </citation>
    <scope>IDENTIFICATION</scope>
    <source>
        <strain evidence="3">isolate 1-1 / race 1 (BBBD)</strain>
    </source>
</reference>
<accession>A0A180GJW5</accession>
<organism evidence="2">
    <name type="scientific">Puccinia triticina (isolate 1-1 / race 1 (BBBD))</name>
    <name type="common">Brown leaf rust fungus</name>
    <dbReference type="NCBI Taxonomy" id="630390"/>
    <lineage>
        <taxon>Eukaryota</taxon>
        <taxon>Fungi</taxon>
        <taxon>Dikarya</taxon>
        <taxon>Basidiomycota</taxon>
        <taxon>Pucciniomycotina</taxon>
        <taxon>Pucciniomycetes</taxon>
        <taxon>Pucciniales</taxon>
        <taxon>Pucciniaceae</taxon>
        <taxon>Puccinia</taxon>
    </lineage>
</organism>
<dbReference type="EMBL" id="ADAS02000058">
    <property type="protein sequence ID" value="OAV92891.1"/>
    <property type="molecule type" value="Genomic_DNA"/>
</dbReference>
<dbReference type="AlphaFoldDB" id="A0A180GJW5"/>
<gene>
    <name evidence="2" type="ORF">PTTG_27523</name>
</gene>
<proteinExistence type="predicted"/>
<dbReference type="OrthoDB" id="10653131at2759"/>
<evidence type="ECO:0000256" key="1">
    <source>
        <dbReference type="SAM" id="MobiDB-lite"/>
    </source>
</evidence>
<keyword evidence="4" id="KW-1185">Reference proteome</keyword>
<evidence type="ECO:0000313" key="3">
    <source>
        <dbReference type="EnsemblFungi" id="PTTG_27523-t43_1-p1"/>
    </source>
</evidence>